<protein>
    <recommendedName>
        <fullName evidence="10">Sulfite reductase [NADPH] flavoprotein alpha-component</fullName>
        <shortName evidence="10">SiR-FP</shortName>
        <ecNumber evidence="10">1.8.1.2</ecNumber>
    </recommendedName>
</protein>
<proteinExistence type="predicted"/>
<dbReference type="PRINTS" id="PR00371">
    <property type="entry name" value="FPNCR"/>
</dbReference>
<dbReference type="RefSeq" id="WP_119978478.1">
    <property type="nucleotide sequence ID" value="NZ_BPFB01000024.1"/>
</dbReference>
<comment type="subunit">
    <text evidence="10">Alpha(8)-beta(8). The alpha component is a flavoprotein, the beta component is a hemoprotein.</text>
</comment>
<keyword evidence="9 10" id="KW-0198">Cysteine biosynthesis</keyword>
<dbReference type="Pfam" id="PF00258">
    <property type="entry name" value="Flavodoxin_1"/>
    <property type="match status" value="1"/>
</dbReference>
<feature type="domain" description="FAD-binding FR-type" evidence="12">
    <location>
        <begin position="230"/>
        <end position="443"/>
    </location>
</feature>
<keyword evidence="1 10" id="KW-0813">Transport</keyword>
<feature type="domain" description="Flavodoxin-like" evidence="11">
    <location>
        <begin position="61"/>
        <end position="199"/>
    </location>
</feature>
<dbReference type="InterPro" id="IPR001433">
    <property type="entry name" value="OxRdtase_FAD/NAD-bd"/>
</dbReference>
<organism evidence="13 14">
    <name type="scientific">Shewanella algidipiscicola</name>
    <dbReference type="NCBI Taxonomy" id="614070"/>
    <lineage>
        <taxon>Bacteria</taxon>
        <taxon>Pseudomonadati</taxon>
        <taxon>Pseudomonadota</taxon>
        <taxon>Gammaproteobacteria</taxon>
        <taxon>Alteromonadales</taxon>
        <taxon>Shewanellaceae</taxon>
        <taxon>Shewanella</taxon>
    </lineage>
</organism>
<name>A0ABQ4PJ62_9GAMM</name>
<dbReference type="PANTHER" id="PTHR19384">
    <property type="entry name" value="NITRIC OXIDE SYNTHASE-RELATED"/>
    <property type="match status" value="1"/>
</dbReference>
<dbReference type="InterPro" id="IPR023173">
    <property type="entry name" value="NADPH_Cyt_P450_Rdtase_alpha"/>
</dbReference>
<accession>A0ABQ4PJ62</accession>
<dbReference type="InterPro" id="IPR029039">
    <property type="entry name" value="Flavoprotein-like_sf"/>
</dbReference>
<comment type="cofactor">
    <cofactor evidence="10">
        <name>FAD</name>
        <dbReference type="ChEBI" id="CHEBI:57692"/>
    </cofactor>
    <text evidence="10">Binds 1 FAD per subunit.</text>
</comment>
<evidence type="ECO:0000256" key="10">
    <source>
        <dbReference type="PIRNR" id="PIRNR000207"/>
    </source>
</evidence>
<dbReference type="SUPFAM" id="SSF52343">
    <property type="entry name" value="Ferredoxin reductase-like, C-terminal NADP-linked domain"/>
    <property type="match status" value="1"/>
</dbReference>
<dbReference type="Pfam" id="PF00667">
    <property type="entry name" value="FAD_binding_1"/>
    <property type="match status" value="1"/>
</dbReference>
<evidence type="ECO:0000256" key="6">
    <source>
        <dbReference type="ARBA" id="ARBA00022857"/>
    </source>
</evidence>
<comment type="function">
    <text evidence="10">Component of the sulfite reductase complex that catalyzes the 6-electron reduction of sulfite to sulfide. This is one of several activities required for the biosynthesis of L-cysteine from sulfate. The flavoprotein component catalyzes the electron flow from NADPH -&gt; FAD -&gt; FMN to the hemoprotein component.</text>
</comment>
<keyword evidence="7 10" id="KW-0249">Electron transport</keyword>
<keyword evidence="4 10" id="KW-0288">FMN</keyword>
<evidence type="ECO:0000256" key="8">
    <source>
        <dbReference type="ARBA" id="ARBA00023002"/>
    </source>
</evidence>
<keyword evidence="3 10" id="KW-0285">Flavoprotein</keyword>
<evidence type="ECO:0000259" key="11">
    <source>
        <dbReference type="PROSITE" id="PS50902"/>
    </source>
</evidence>
<evidence type="ECO:0000256" key="9">
    <source>
        <dbReference type="ARBA" id="ARBA00023192"/>
    </source>
</evidence>
<sequence>MLLKALSSQASPLSQGQVDKLKQLTSELTAVQLAWVGGYLSATAVAAGDNVSAASAPEQTITLLYGSQTGNGRGIATDLAAKAQAQGYAVNLVSMADYKVRQLKQETLLLAVVSTHGEGEAPDDAIELHQFLASKRAPRLEQLNYAVLALGDSSYEFFCQTGKDFEQRLAALGAKSIVPLTECDVDYDVAASQWQQQVLTAVKPLISASSANVVSIDGVSSATAATYTKQNPCSAEVLVSQKLTGRDSDRDVRHVEIDLADSGLSYQVGDALGVWFSNSDALVNEILSALSLDGTAQVTLADQSLSLFEALKDKRELTQLYPGLVQNWAQLSGDEALLAISEDRELTRQFLLHHQLADLVALYPVDITAFQLVELLRPITPRLYSIASSQAEVGDEVHLTVALVADEREGVARFGGASHFLATAAEGAAVKVYVEPNNHFRLPDNPQTPVIMIGPGTGVAPFRAFIQERAVQGAAGESWLFFGNPHFEQDFLYQTEWQQYLKQGTLTRFDSAFSRDQAHKVYVQHRIAERGEALWQWLEKGAHLYVCGDAERMAKDVHQALLDVVQQYGGKDEETATAYLEQLRRDKRYQKDVY</sequence>
<evidence type="ECO:0000256" key="7">
    <source>
        <dbReference type="ARBA" id="ARBA00022982"/>
    </source>
</evidence>
<dbReference type="PRINTS" id="PR00369">
    <property type="entry name" value="FLAVODOXIN"/>
</dbReference>
<dbReference type="PANTHER" id="PTHR19384:SF128">
    <property type="entry name" value="NADPH OXIDOREDUCTASE A"/>
    <property type="match status" value="1"/>
</dbReference>
<dbReference type="PROSITE" id="PS51384">
    <property type="entry name" value="FAD_FR"/>
    <property type="match status" value="1"/>
</dbReference>
<dbReference type="Proteomes" id="UP000761574">
    <property type="component" value="Unassembled WGS sequence"/>
</dbReference>
<keyword evidence="6 10" id="KW-0521">NADP</keyword>
<dbReference type="SUPFAM" id="SSF63380">
    <property type="entry name" value="Riboflavin synthase domain-like"/>
    <property type="match status" value="1"/>
</dbReference>
<keyword evidence="14" id="KW-1185">Reference proteome</keyword>
<reference evidence="13 14" key="1">
    <citation type="submission" date="2021-05" db="EMBL/GenBank/DDBJ databases">
        <title>Molecular characterization for Shewanella algae harboring chromosomal blaOXA-55-like strains isolated from clinical and environment sample.</title>
        <authorList>
            <person name="Ohama Y."/>
            <person name="Aoki K."/>
            <person name="Harada S."/>
            <person name="Moriya K."/>
            <person name="Ishii Y."/>
            <person name="Tateda K."/>
        </authorList>
    </citation>
    <scope>NUCLEOTIDE SEQUENCE [LARGE SCALE GENOMIC DNA]</scope>
    <source>
        <strain evidence="13 14">LMG 23746</strain>
    </source>
</reference>
<evidence type="ECO:0000313" key="14">
    <source>
        <dbReference type="Proteomes" id="UP000761574"/>
    </source>
</evidence>
<keyword evidence="2 10" id="KW-0028">Amino-acid biosynthesis</keyword>
<evidence type="ECO:0000256" key="4">
    <source>
        <dbReference type="ARBA" id="ARBA00022643"/>
    </source>
</evidence>
<dbReference type="Pfam" id="PF00175">
    <property type="entry name" value="NAD_binding_1"/>
    <property type="match status" value="1"/>
</dbReference>
<keyword evidence="8 10" id="KW-0560">Oxidoreductase</keyword>
<evidence type="ECO:0000256" key="1">
    <source>
        <dbReference type="ARBA" id="ARBA00022448"/>
    </source>
</evidence>
<dbReference type="Gene3D" id="1.20.990.10">
    <property type="entry name" value="NADPH-cytochrome p450 Reductase, Chain A, domain 3"/>
    <property type="match status" value="1"/>
</dbReference>
<dbReference type="EMBL" id="BPFB01000024">
    <property type="protein sequence ID" value="GIU47713.1"/>
    <property type="molecule type" value="Genomic_DNA"/>
</dbReference>
<evidence type="ECO:0000256" key="2">
    <source>
        <dbReference type="ARBA" id="ARBA00022605"/>
    </source>
</evidence>
<dbReference type="InterPro" id="IPR010199">
    <property type="entry name" value="CysJ"/>
</dbReference>
<dbReference type="Gene3D" id="3.40.50.360">
    <property type="match status" value="1"/>
</dbReference>
<dbReference type="CDD" id="cd06199">
    <property type="entry name" value="SiR"/>
    <property type="match status" value="1"/>
</dbReference>
<dbReference type="InterPro" id="IPR001709">
    <property type="entry name" value="Flavoprot_Pyr_Nucl_cyt_Rdtase"/>
</dbReference>
<dbReference type="InterPro" id="IPR003097">
    <property type="entry name" value="CysJ-like_FAD-binding"/>
</dbReference>
<dbReference type="EC" id="1.8.1.2" evidence="10"/>
<evidence type="ECO:0000259" key="12">
    <source>
        <dbReference type="PROSITE" id="PS51384"/>
    </source>
</evidence>
<dbReference type="InterPro" id="IPR008254">
    <property type="entry name" value="Flavodoxin/NO_synth"/>
</dbReference>
<dbReference type="PIRSF" id="PIRSF000207">
    <property type="entry name" value="SiR-FP_CysJ"/>
    <property type="match status" value="1"/>
</dbReference>
<dbReference type="InterPro" id="IPR039261">
    <property type="entry name" value="FNR_nucleotide-bd"/>
</dbReference>
<comment type="caution">
    <text evidence="13">The sequence shown here is derived from an EMBL/GenBank/DDBJ whole genome shotgun (WGS) entry which is preliminary data.</text>
</comment>
<dbReference type="InterPro" id="IPR001094">
    <property type="entry name" value="Flavdoxin-like"/>
</dbReference>
<dbReference type="Gene3D" id="3.40.50.80">
    <property type="entry name" value="Nucleotide-binding domain of ferredoxin-NADP reductase (FNR) module"/>
    <property type="match status" value="1"/>
</dbReference>
<dbReference type="InterPro" id="IPR017927">
    <property type="entry name" value="FAD-bd_FR_type"/>
</dbReference>
<evidence type="ECO:0000256" key="5">
    <source>
        <dbReference type="ARBA" id="ARBA00022827"/>
    </source>
</evidence>
<comment type="catalytic activity">
    <reaction evidence="10">
        <text>hydrogen sulfide + 3 NADP(+) + 3 H2O = sulfite + 3 NADPH + 4 H(+)</text>
        <dbReference type="Rhea" id="RHEA:13801"/>
        <dbReference type="ChEBI" id="CHEBI:15377"/>
        <dbReference type="ChEBI" id="CHEBI:15378"/>
        <dbReference type="ChEBI" id="CHEBI:17359"/>
        <dbReference type="ChEBI" id="CHEBI:29919"/>
        <dbReference type="ChEBI" id="CHEBI:57783"/>
        <dbReference type="ChEBI" id="CHEBI:58349"/>
        <dbReference type="EC" id="1.8.1.2"/>
    </reaction>
</comment>
<comment type="pathway">
    <text evidence="10">Sulfur metabolism; hydrogen sulfide biosynthesis; hydrogen sulfide from sulfite (NADPH route): step 1/1.</text>
</comment>
<evidence type="ECO:0000313" key="13">
    <source>
        <dbReference type="EMBL" id="GIU47713.1"/>
    </source>
</evidence>
<comment type="cofactor">
    <cofactor evidence="10">
        <name>FMN</name>
        <dbReference type="ChEBI" id="CHEBI:58210"/>
    </cofactor>
    <text evidence="10">Binds 1 FMN per subunit.</text>
</comment>
<dbReference type="PROSITE" id="PS50902">
    <property type="entry name" value="FLAVODOXIN_LIKE"/>
    <property type="match status" value="1"/>
</dbReference>
<dbReference type="InterPro" id="IPR017938">
    <property type="entry name" value="Riboflavin_synthase-like_b-brl"/>
</dbReference>
<keyword evidence="5 10" id="KW-0274">FAD</keyword>
<dbReference type="Gene3D" id="2.40.30.10">
    <property type="entry name" value="Translation factors"/>
    <property type="match status" value="1"/>
</dbReference>
<evidence type="ECO:0000256" key="3">
    <source>
        <dbReference type="ARBA" id="ARBA00022630"/>
    </source>
</evidence>
<gene>
    <name evidence="13" type="primary">cysJ</name>
    <name evidence="13" type="ORF">TUM4630_22350</name>
</gene>
<dbReference type="NCBIfam" id="TIGR01931">
    <property type="entry name" value="cysJ"/>
    <property type="match status" value="1"/>
</dbReference>
<dbReference type="SUPFAM" id="SSF52218">
    <property type="entry name" value="Flavoproteins"/>
    <property type="match status" value="1"/>
</dbReference>